<dbReference type="Proteomes" id="UP000299102">
    <property type="component" value="Unassembled WGS sequence"/>
</dbReference>
<proteinExistence type="predicted"/>
<gene>
    <name evidence="1" type="ORF">EVAR_57074_1</name>
</gene>
<dbReference type="EMBL" id="BGZK01001111">
    <property type="protein sequence ID" value="GBP71509.1"/>
    <property type="molecule type" value="Genomic_DNA"/>
</dbReference>
<accession>A0A4C1YA47</accession>
<evidence type="ECO:0000313" key="1">
    <source>
        <dbReference type="EMBL" id="GBP71509.1"/>
    </source>
</evidence>
<protein>
    <submittedName>
        <fullName evidence="1">Uncharacterized protein</fullName>
    </submittedName>
</protein>
<evidence type="ECO:0000313" key="2">
    <source>
        <dbReference type="Proteomes" id="UP000299102"/>
    </source>
</evidence>
<organism evidence="1 2">
    <name type="scientific">Eumeta variegata</name>
    <name type="common">Bagworm moth</name>
    <name type="synonym">Eumeta japonica</name>
    <dbReference type="NCBI Taxonomy" id="151549"/>
    <lineage>
        <taxon>Eukaryota</taxon>
        <taxon>Metazoa</taxon>
        <taxon>Ecdysozoa</taxon>
        <taxon>Arthropoda</taxon>
        <taxon>Hexapoda</taxon>
        <taxon>Insecta</taxon>
        <taxon>Pterygota</taxon>
        <taxon>Neoptera</taxon>
        <taxon>Endopterygota</taxon>
        <taxon>Lepidoptera</taxon>
        <taxon>Glossata</taxon>
        <taxon>Ditrysia</taxon>
        <taxon>Tineoidea</taxon>
        <taxon>Psychidae</taxon>
        <taxon>Oiketicinae</taxon>
        <taxon>Eumeta</taxon>
    </lineage>
</organism>
<dbReference type="AlphaFoldDB" id="A0A4C1YA47"/>
<dbReference type="OrthoDB" id="8181631at2759"/>
<comment type="caution">
    <text evidence="1">The sequence shown here is derived from an EMBL/GenBank/DDBJ whole genome shotgun (WGS) entry which is preliminary data.</text>
</comment>
<reference evidence="1 2" key="1">
    <citation type="journal article" date="2019" name="Commun. Biol.">
        <title>The bagworm genome reveals a unique fibroin gene that provides high tensile strength.</title>
        <authorList>
            <person name="Kono N."/>
            <person name="Nakamura H."/>
            <person name="Ohtoshi R."/>
            <person name="Tomita M."/>
            <person name="Numata K."/>
            <person name="Arakawa K."/>
        </authorList>
    </citation>
    <scope>NUCLEOTIDE SEQUENCE [LARGE SCALE GENOMIC DNA]</scope>
</reference>
<sequence length="106" mass="11944">MLSATALNNAFQIEEDKYISTSCPARFAGIDRRDVSEGGRVDPNILDRAVRLLQLQSLDRYYSYHTRPRYGHVGIDVARSFLGVLSKLLFFQLSRLHAHPGCLGGY</sequence>
<name>A0A4C1YA47_EUMVA</name>
<keyword evidence="2" id="KW-1185">Reference proteome</keyword>